<evidence type="ECO:0000256" key="4">
    <source>
        <dbReference type="ARBA" id="ARBA00022490"/>
    </source>
</evidence>
<dbReference type="FunFam" id="2.40.30.10:FF:000008">
    <property type="entry name" value="Translation initiation factor IF-2"/>
    <property type="match status" value="1"/>
</dbReference>
<organism evidence="13 14">
    <name type="scientific">Candidatus Pantoea edessiphila</name>
    <dbReference type="NCBI Taxonomy" id="2044610"/>
    <lineage>
        <taxon>Bacteria</taxon>
        <taxon>Pseudomonadati</taxon>
        <taxon>Pseudomonadota</taxon>
        <taxon>Gammaproteobacteria</taxon>
        <taxon>Enterobacterales</taxon>
        <taxon>Erwiniaceae</taxon>
        <taxon>Pantoea</taxon>
    </lineage>
</organism>
<dbReference type="GO" id="GO:0005829">
    <property type="term" value="C:cytosol"/>
    <property type="evidence" value="ECO:0007669"/>
    <property type="project" value="TreeGrafter"/>
</dbReference>
<dbReference type="GO" id="GO:0097216">
    <property type="term" value="F:guanosine tetraphosphate binding"/>
    <property type="evidence" value="ECO:0007669"/>
    <property type="project" value="UniProtKB-ARBA"/>
</dbReference>
<evidence type="ECO:0000256" key="9">
    <source>
        <dbReference type="HAMAP-Rule" id="MF_00100"/>
    </source>
</evidence>
<dbReference type="InterPro" id="IPR015760">
    <property type="entry name" value="TIF_IF2"/>
</dbReference>
<dbReference type="Gene3D" id="3.40.50.300">
    <property type="entry name" value="P-loop containing nucleotide triphosphate hydrolases"/>
    <property type="match status" value="1"/>
</dbReference>
<gene>
    <name evidence="9" type="primary">infB</name>
    <name evidence="13" type="ORF">CRV09_01755</name>
</gene>
<dbReference type="Gene3D" id="3.40.50.10050">
    <property type="entry name" value="Translation initiation factor IF- 2, domain 3"/>
    <property type="match status" value="1"/>
</dbReference>
<dbReference type="InterPro" id="IPR005225">
    <property type="entry name" value="Small_GTP-bd"/>
</dbReference>
<dbReference type="GO" id="GO:0003743">
    <property type="term" value="F:translation initiation factor activity"/>
    <property type="evidence" value="ECO:0007669"/>
    <property type="project" value="UniProtKB-UniRule"/>
</dbReference>
<dbReference type="CDD" id="cd01887">
    <property type="entry name" value="IF2_eIF5B"/>
    <property type="match status" value="1"/>
</dbReference>
<dbReference type="GO" id="GO:0005525">
    <property type="term" value="F:GTP binding"/>
    <property type="evidence" value="ECO:0007669"/>
    <property type="project" value="UniProtKB-KW"/>
</dbReference>
<feature type="domain" description="Tr-type G" evidence="12">
    <location>
        <begin position="381"/>
        <end position="550"/>
    </location>
</feature>
<evidence type="ECO:0000256" key="11">
    <source>
        <dbReference type="RuleBase" id="RU000645"/>
    </source>
</evidence>
<dbReference type="InterPro" id="IPR027417">
    <property type="entry name" value="P-loop_NTPase"/>
</dbReference>
<evidence type="ECO:0000256" key="2">
    <source>
        <dbReference type="ARBA" id="ARBA00007733"/>
    </source>
</evidence>
<evidence type="ECO:0000256" key="1">
    <source>
        <dbReference type="ARBA" id="ARBA00004496"/>
    </source>
</evidence>
<keyword evidence="4 9" id="KW-0963">Cytoplasm</keyword>
<dbReference type="InterPro" id="IPR053905">
    <property type="entry name" value="EF-G-like_DII"/>
</dbReference>
<comment type="caution">
    <text evidence="13">The sequence shown here is derived from an EMBL/GenBank/DDBJ whole genome shotgun (WGS) entry which is preliminary data.</text>
</comment>
<keyword evidence="6 9" id="KW-0547">Nucleotide-binding</keyword>
<dbReference type="InterPro" id="IPR023115">
    <property type="entry name" value="TIF_IF2_dom3"/>
</dbReference>
<dbReference type="InterPro" id="IPR006847">
    <property type="entry name" value="IF2_N"/>
</dbReference>
<protein>
    <recommendedName>
        <fullName evidence="3 9">Translation initiation factor IF-2</fullName>
    </recommendedName>
</protein>
<dbReference type="PANTHER" id="PTHR43381">
    <property type="entry name" value="TRANSLATION INITIATION FACTOR IF-2-RELATED"/>
    <property type="match status" value="1"/>
</dbReference>
<keyword evidence="7 9" id="KW-0648">Protein biosynthesis</keyword>
<feature type="binding site" evidence="9">
    <location>
        <begin position="490"/>
        <end position="493"/>
    </location>
    <ligand>
        <name>GTP</name>
        <dbReference type="ChEBI" id="CHEBI:37565"/>
    </ligand>
</feature>
<dbReference type="SUPFAM" id="SSF52540">
    <property type="entry name" value="P-loop containing nucleoside triphosphate hydrolases"/>
    <property type="match status" value="1"/>
</dbReference>
<feature type="binding site" evidence="9">
    <location>
        <begin position="436"/>
        <end position="440"/>
    </location>
    <ligand>
        <name>GTP</name>
        <dbReference type="ChEBI" id="CHEBI:37565"/>
    </ligand>
</feature>
<dbReference type="GO" id="GO:0003924">
    <property type="term" value="F:GTPase activity"/>
    <property type="evidence" value="ECO:0007669"/>
    <property type="project" value="UniProtKB-UniRule"/>
</dbReference>
<evidence type="ECO:0000256" key="10">
    <source>
        <dbReference type="RuleBase" id="RU000644"/>
    </source>
</evidence>
<evidence type="ECO:0000313" key="14">
    <source>
        <dbReference type="Proteomes" id="UP000295937"/>
    </source>
</evidence>
<evidence type="ECO:0000259" key="12">
    <source>
        <dbReference type="PROSITE" id="PS51722"/>
    </source>
</evidence>
<dbReference type="Pfam" id="PF00009">
    <property type="entry name" value="GTP_EFTU"/>
    <property type="match status" value="1"/>
</dbReference>
<dbReference type="FunFam" id="3.40.50.300:FF:000019">
    <property type="entry name" value="Translation initiation factor IF-2"/>
    <property type="match status" value="1"/>
</dbReference>
<evidence type="ECO:0000256" key="8">
    <source>
        <dbReference type="ARBA" id="ARBA00023134"/>
    </source>
</evidence>
<feature type="region of interest" description="G-domain" evidence="9">
    <location>
        <begin position="384"/>
        <end position="532"/>
    </location>
</feature>
<dbReference type="InterPro" id="IPR000795">
    <property type="entry name" value="T_Tr_GTP-bd_dom"/>
</dbReference>
<sequence length="881" mass="98746">MIDVTVQSLASEIQISVDLLIEQFANAGISKSEDDVVTQHEKEVLLSYLNHEHGKQNYFDKLILQRKMRSTLNIPSIGGKHKSINIEVRKKHTYNKDILENEKINPIKHSVLKNKKIFEHNIKLKKSILIKEKTEILSNKNTLFNNKTKNNSIKKEMIYNLQNNKERLEFDAAVLKSKAEETARLKLEREARLAVENARILAEKKADEWEKKEENDYNIINSNYIHQAEDENDRQIESSHKYKRNNKILRSIKKGNKRTESKNDIEELRSFIRISKGNKNRNKQSLLHQSFNKPVQIVNRDVIIGETITVSELANKMAVKGSLVIKAMIKMGAMATINQILDQETAQLVAEEMGHRVILRRENELEESLKKDLDINAKKANRSPIVTIMGHVDHGKTSLLDYIRSSKIATCEAGGITQHIGAYHVDTHNGMITFLDTPGHAAFTAMRARGAQITDIVILVVAVDDGVMPQTIEAIQHAKAAKVPVIVAITKIDKQGVDQERIKNELTQHGIIPEEWGGENIFVNISSKTGVGVDDLLKAILLQAEMLELKAVNKGMARGIVIESSLDKGRGPVATILVKEGQLNQGDIVLCGFEYGRIRAMRDEIGHKIIKASPSIPVEILGLSGVPSAGDELTVVRDEKKAREVALHRQGKFREIKLARQQKSKLENVFSNLETNKISELNIILKADTQGSVEAISDSLMKLSNKEIRLNIISGGVGGITETDATLASASNAIIIGFNVRADSSARYIIDNEGLNLHYYSVIYNLIDEVKLAMQGMLTPQCKQKIIGLASVRNVFKSIKFGSIAGCMVTEGNIKRNNPIRILRDNIVIYEGEIESLRRFKDDVNDVRNGMECGIGIKNYNDIHVGDLIEVFENIEIKRIV</sequence>
<dbReference type="Pfam" id="PF08364">
    <property type="entry name" value="IF2_assoc"/>
    <property type="match status" value="1"/>
</dbReference>
<keyword evidence="5 9" id="KW-0396">Initiation factor</keyword>
<dbReference type="Pfam" id="PF03144">
    <property type="entry name" value="GTP_EFTU_D2"/>
    <property type="match status" value="1"/>
</dbReference>
<dbReference type="OrthoDB" id="9811804at2"/>
<dbReference type="Pfam" id="PF11987">
    <property type="entry name" value="IF-2"/>
    <property type="match status" value="1"/>
</dbReference>
<dbReference type="HAMAP" id="MF_00100_B">
    <property type="entry name" value="IF_2_B"/>
    <property type="match status" value="1"/>
</dbReference>
<keyword evidence="8 9" id="KW-0342">GTP-binding</keyword>
<dbReference type="InterPro" id="IPR036925">
    <property type="entry name" value="TIF_IF2_dom3_sf"/>
</dbReference>
<evidence type="ECO:0000256" key="3">
    <source>
        <dbReference type="ARBA" id="ARBA00020675"/>
    </source>
</evidence>
<dbReference type="SUPFAM" id="SSF46955">
    <property type="entry name" value="Putative DNA-binding domain"/>
    <property type="match status" value="1"/>
</dbReference>
<comment type="similarity">
    <text evidence="2 9 10">Belongs to the TRAFAC class translation factor GTPase superfamily. Classic translation factor GTPase family. IF-2 subfamily.</text>
</comment>
<dbReference type="PROSITE" id="PS51722">
    <property type="entry name" value="G_TR_2"/>
    <property type="match status" value="1"/>
</dbReference>
<evidence type="ECO:0000256" key="7">
    <source>
        <dbReference type="ARBA" id="ARBA00022917"/>
    </source>
</evidence>
<dbReference type="InterPro" id="IPR044145">
    <property type="entry name" value="IF2_II"/>
</dbReference>
<reference evidence="13 14" key="1">
    <citation type="journal article" date="2018" name="Genome Biol. Evol.">
        <title>Cladogenesis and Genomic Streamlining in Extracellular Endosymbionts of Tropical Stink Bugs.</title>
        <authorList>
            <person name="Otero-Bravo A."/>
            <person name="Goffredi S."/>
            <person name="Sabree Z.L."/>
        </authorList>
    </citation>
    <scope>NUCLEOTIDE SEQUENCE [LARGE SCALE GENOMIC DNA]</scope>
    <source>
        <strain evidence="13 14">SoEO</strain>
    </source>
</reference>
<dbReference type="NCBIfam" id="TIGR00487">
    <property type="entry name" value="IF-2"/>
    <property type="match status" value="1"/>
</dbReference>
<evidence type="ECO:0000313" key="13">
    <source>
        <dbReference type="EMBL" id="PPI88610.1"/>
    </source>
</evidence>
<accession>A0A2P5T234</accession>
<dbReference type="FunFam" id="3.40.50.10050:FF:000001">
    <property type="entry name" value="Translation initiation factor IF-2"/>
    <property type="match status" value="1"/>
</dbReference>
<dbReference type="CDD" id="cd03702">
    <property type="entry name" value="IF2_mtIF2_II"/>
    <property type="match status" value="1"/>
</dbReference>
<dbReference type="NCBIfam" id="TIGR00231">
    <property type="entry name" value="small_GTP"/>
    <property type="match status" value="1"/>
</dbReference>
<dbReference type="PROSITE" id="PS01176">
    <property type="entry name" value="IF2"/>
    <property type="match status" value="1"/>
</dbReference>
<dbReference type="InterPro" id="IPR004161">
    <property type="entry name" value="EFTu-like_2"/>
</dbReference>
<proteinExistence type="inferred from homology"/>
<comment type="subcellular location">
    <subcellularLocation>
        <location evidence="1 9 11">Cytoplasm</location>
    </subcellularLocation>
</comment>
<dbReference type="Gene3D" id="3.30.56.50">
    <property type="entry name" value="Putative DNA-binding domain, N-terminal subdomain of bacterial translation initiation factor IF2"/>
    <property type="match status" value="1"/>
</dbReference>
<dbReference type="InterPro" id="IPR009000">
    <property type="entry name" value="Transl_B-barrel_sf"/>
</dbReference>
<dbReference type="InterPro" id="IPR000178">
    <property type="entry name" value="TF_IF2_bacterial-like"/>
</dbReference>
<dbReference type="Pfam" id="PF22042">
    <property type="entry name" value="EF-G_D2"/>
    <property type="match status" value="1"/>
</dbReference>
<dbReference type="InterPro" id="IPR009061">
    <property type="entry name" value="DNA-bd_dom_put_sf"/>
</dbReference>
<dbReference type="CDD" id="cd03692">
    <property type="entry name" value="mtIF2_IVc"/>
    <property type="match status" value="1"/>
</dbReference>
<dbReference type="SUPFAM" id="SSF50447">
    <property type="entry name" value="Translation proteins"/>
    <property type="match status" value="2"/>
</dbReference>
<dbReference type="EMBL" id="PDKR01000002">
    <property type="protein sequence ID" value="PPI88610.1"/>
    <property type="molecule type" value="Genomic_DNA"/>
</dbReference>
<dbReference type="AlphaFoldDB" id="A0A2P5T234"/>
<dbReference type="Gene3D" id="2.40.30.10">
    <property type="entry name" value="Translation factors"/>
    <property type="match status" value="2"/>
</dbReference>
<feature type="binding site" evidence="9">
    <location>
        <begin position="390"/>
        <end position="397"/>
    </location>
    <ligand>
        <name>GTP</name>
        <dbReference type="ChEBI" id="CHEBI:37565"/>
    </ligand>
</feature>
<dbReference type="FunFam" id="2.40.30.10:FF:000007">
    <property type="entry name" value="Translation initiation factor IF-2"/>
    <property type="match status" value="1"/>
</dbReference>
<evidence type="ECO:0000256" key="6">
    <source>
        <dbReference type="ARBA" id="ARBA00022741"/>
    </source>
</evidence>
<dbReference type="InterPro" id="IPR013575">
    <property type="entry name" value="IF2_assoc_dom_bac"/>
</dbReference>
<dbReference type="SUPFAM" id="SSF52156">
    <property type="entry name" value="Initiation factor IF2/eIF5b, domain 3"/>
    <property type="match status" value="1"/>
</dbReference>
<evidence type="ECO:0000256" key="5">
    <source>
        <dbReference type="ARBA" id="ARBA00022540"/>
    </source>
</evidence>
<comment type="function">
    <text evidence="9 10">One of the essential components for the initiation of protein synthesis. Protects formylmethionyl-tRNA from spontaneous hydrolysis and promotes its binding to the 30S ribosomal subunits. Also involved in the hydrolysis of GTP during the formation of the 70S ribosomal complex.</text>
</comment>
<dbReference type="PANTHER" id="PTHR43381:SF5">
    <property type="entry name" value="TR-TYPE G DOMAIN-CONTAINING PROTEIN"/>
    <property type="match status" value="1"/>
</dbReference>
<name>A0A2P5T234_9GAMM</name>
<dbReference type="Pfam" id="PF04760">
    <property type="entry name" value="IF2_N"/>
    <property type="match status" value="2"/>
</dbReference>
<dbReference type="Proteomes" id="UP000295937">
    <property type="component" value="Unassembled WGS sequence"/>
</dbReference>
<dbReference type="RefSeq" id="WP_136132446.1">
    <property type="nucleotide sequence ID" value="NZ_PDKR01000002.1"/>
</dbReference>